<evidence type="ECO:0000313" key="3">
    <source>
        <dbReference type="Proteomes" id="UP001201812"/>
    </source>
</evidence>
<feature type="transmembrane region" description="Helical" evidence="1">
    <location>
        <begin position="75"/>
        <end position="95"/>
    </location>
</feature>
<dbReference type="Proteomes" id="UP001201812">
    <property type="component" value="Unassembled WGS sequence"/>
</dbReference>
<dbReference type="PANTHER" id="PTHR34492">
    <property type="entry name" value="GUSTATORY RECEPTOR FAMILY"/>
    <property type="match status" value="1"/>
</dbReference>
<evidence type="ECO:0000256" key="1">
    <source>
        <dbReference type="SAM" id="Phobius"/>
    </source>
</evidence>
<proteinExistence type="predicted"/>
<keyword evidence="3" id="KW-1185">Reference proteome</keyword>
<gene>
    <name evidence="2" type="ORF">DdX_16381</name>
</gene>
<dbReference type="EMBL" id="JAKKPZ010000130">
    <property type="protein sequence ID" value="KAI1700944.1"/>
    <property type="molecule type" value="Genomic_DNA"/>
</dbReference>
<dbReference type="PANTHER" id="PTHR34492:SF2">
    <property type="entry name" value="G PROTEIN-COUPLED RECEPTOR"/>
    <property type="match status" value="1"/>
</dbReference>
<feature type="transmembrane region" description="Helical" evidence="1">
    <location>
        <begin position="115"/>
        <end position="142"/>
    </location>
</feature>
<accession>A0AAD4QZX4</accession>
<evidence type="ECO:0000313" key="2">
    <source>
        <dbReference type="EMBL" id="KAI1700944.1"/>
    </source>
</evidence>
<name>A0AAD4QZX4_9BILA</name>
<keyword evidence="1" id="KW-0472">Membrane</keyword>
<keyword evidence="1" id="KW-1133">Transmembrane helix</keyword>
<comment type="caution">
    <text evidence="2">The sequence shown here is derived from an EMBL/GenBank/DDBJ whole genome shotgun (WGS) entry which is preliminary data.</text>
</comment>
<feature type="transmembrane region" description="Helical" evidence="1">
    <location>
        <begin position="17"/>
        <end position="37"/>
    </location>
</feature>
<keyword evidence="1" id="KW-0812">Transmembrane</keyword>
<feature type="transmembrane region" description="Helical" evidence="1">
    <location>
        <begin position="195"/>
        <end position="216"/>
    </location>
</feature>
<organism evidence="2 3">
    <name type="scientific">Ditylenchus destructor</name>
    <dbReference type="NCBI Taxonomy" id="166010"/>
    <lineage>
        <taxon>Eukaryota</taxon>
        <taxon>Metazoa</taxon>
        <taxon>Ecdysozoa</taxon>
        <taxon>Nematoda</taxon>
        <taxon>Chromadorea</taxon>
        <taxon>Rhabditida</taxon>
        <taxon>Tylenchina</taxon>
        <taxon>Tylenchomorpha</taxon>
        <taxon>Sphaerularioidea</taxon>
        <taxon>Anguinidae</taxon>
        <taxon>Anguininae</taxon>
        <taxon>Ditylenchus</taxon>
    </lineage>
</organism>
<reference evidence="2" key="1">
    <citation type="submission" date="2022-01" db="EMBL/GenBank/DDBJ databases">
        <title>Genome Sequence Resource for Two Populations of Ditylenchus destructor, the Migratory Endoparasitic Phytonematode.</title>
        <authorList>
            <person name="Zhang H."/>
            <person name="Lin R."/>
            <person name="Xie B."/>
        </authorList>
    </citation>
    <scope>NUCLEOTIDE SEQUENCE</scope>
    <source>
        <strain evidence="2">BazhouSP</strain>
    </source>
</reference>
<protein>
    <submittedName>
        <fullName evidence="2">CRE-GUR-4 protein</fullName>
    </submittedName>
</protein>
<dbReference type="AlphaFoldDB" id="A0AAD4QZX4"/>
<sequence length="358" mass="41378">MWTQPVRHTVENLNIEFLLECAWLLQAISTMAFLIHWQREGFIDLLMAQVIIRTPKKGETPPEEYLKVKRMTRRLMFVCAVLVINFAAIVTTFVMNHVEDWNEPYMGLHRFDFAYAIISIYGFTVFNLTLIIFVVTVQCVLIQLQDFNRKLKAVLSTSIASTDNRLTLPDRLLEMLEMHNKLADKIHLVDSMFRAYTFTSMAFGIPTSVLALIVLIRRRMLLALYYSFNDTACCTFQMLGLTIVPAQIYMEFRSVHNILYRNSALWKNYDARFYQISRTFAKSAMQTNTGITLGGFIPITKSLILSSLSLILPYVMLCLQLHVGTNYITSSNVHQNEMMSDDEPFDKFPVLLWADLLN</sequence>